<feature type="region of interest" description="Disordered" evidence="1">
    <location>
        <begin position="114"/>
        <end position="199"/>
    </location>
</feature>
<evidence type="ECO:0000313" key="3">
    <source>
        <dbReference type="Proteomes" id="UP001153737"/>
    </source>
</evidence>
<gene>
    <name evidence="2" type="ORF">PHAECO_LOCUS9902</name>
</gene>
<sequence>MGDGSYEAPCGVGPPEAQTPQGVANRLAICALTCAKLCRIIFVCFSVDTEASTKREENKKTVARRTRDGKQETDAPRGIIERVRGYRTYHYNQCVPVPILPQIFKSCIFPEKLSDPDQKPSTTTSPPAPLHPPGASSDPPPTPRDRIKQERDDALAGYGQPAGESREGREESLAQELEMERKSRRQQVEGEIKSPLQDRSVYYKNSVMFTSSAT</sequence>
<reference evidence="2" key="1">
    <citation type="submission" date="2022-01" db="EMBL/GenBank/DDBJ databases">
        <authorList>
            <person name="King R."/>
        </authorList>
    </citation>
    <scope>NUCLEOTIDE SEQUENCE</scope>
</reference>
<dbReference type="AlphaFoldDB" id="A0A9N9SHG7"/>
<accession>A0A9N9SHG7</accession>
<feature type="region of interest" description="Disordered" evidence="1">
    <location>
        <begin position="54"/>
        <end position="76"/>
    </location>
</feature>
<evidence type="ECO:0000256" key="1">
    <source>
        <dbReference type="SAM" id="MobiDB-lite"/>
    </source>
</evidence>
<dbReference type="OrthoDB" id="6436112at2759"/>
<name>A0A9N9SHG7_PHACE</name>
<organism evidence="2 3">
    <name type="scientific">Phaedon cochleariae</name>
    <name type="common">Mustard beetle</name>
    <dbReference type="NCBI Taxonomy" id="80249"/>
    <lineage>
        <taxon>Eukaryota</taxon>
        <taxon>Metazoa</taxon>
        <taxon>Ecdysozoa</taxon>
        <taxon>Arthropoda</taxon>
        <taxon>Hexapoda</taxon>
        <taxon>Insecta</taxon>
        <taxon>Pterygota</taxon>
        <taxon>Neoptera</taxon>
        <taxon>Endopterygota</taxon>
        <taxon>Coleoptera</taxon>
        <taxon>Polyphaga</taxon>
        <taxon>Cucujiformia</taxon>
        <taxon>Chrysomeloidea</taxon>
        <taxon>Chrysomelidae</taxon>
        <taxon>Chrysomelinae</taxon>
        <taxon>Chrysomelini</taxon>
        <taxon>Phaedon</taxon>
    </lineage>
</organism>
<evidence type="ECO:0000313" key="2">
    <source>
        <dbReference type="EMBL" id="CAG9822528.1"/>
    </source>
</evidence>
<feature type="compositionally biased region" description="Pro residues" evidence="1">
    <location>
        <begin position="126"/>
        <end position="142"/>
    </location>
</feature>
<keyword evidence="3" id="KW-1185">Reference proteome</keyword>
<dbReference type="Proteomes" id="UP001153737">
    <property type="component" value="Chromosome 6"/>
</dbReference>
<feature type="compositionally biased region" description="Basic and acidic residues" evidence="1">
    <location>
        <begin position="143"/>
        <end position="154"/>
    </location>
</feature>
<proteinExistence type="predicted"/>
<reference evidence="2" key="2">
    <citation type="submission" date="2022-10" db="EMBL/GenBank/DDBJ databases">
        <authorList>
            <consortium name="ENA_rothamsted_submissions"/>
            <consortium name="culmorum"/>
            <person name="King R."/>
        </authorList>
    </citation>
    <scope>NUCLEOTIDE SEQUENCE</scope>
</reference>
<feature type="compositionally biased region" description="Basic and acidic residues" evidence="1">
    <location>
        <begin position="164"/>
        <end position="192"/>
    </location>
</feature>
<dbReference type="EMBL" id="OU896712">
    <property type="protein sequence ID" value="CAG9822528.1"/>
    <property type="molecule type" value="Genomic_DNA"/>
</dbReference>
<protein>
    <submittedName>
        <fullName evidence="2">Uncharacterized protein</fullName>
    </submittedName>
</protein>